<dbReference type="Proteomes" id="UP000324222">
    <property type="component" value="Unassembled WGS sequence"/>
</dbReference>
<comment type="caution">
    <text evidence="1">The sequence shown here is derived from an EMBL/GenBank/DDBJ whole genome shotgun (WGS) entry which is preliminary data.</text>
</comment>
<sequence length="11" mass="1393">MEERSSLRTRK</sequence>
<organism evidence="1 2">
    <name type="scientific">Portunus trituberculatus</name>
    <name type="common">Swimming crab</name>
    <name type="synonym">Neptunus trituberculatus</name>
    <dbReference type="NCBI Taxonomy" id="210409"/>
    <lineage>
        <taxon>Eukaryota</taxon>
        <taxon>Metazoa</taxon>
        <taxon>Ecdysozoa</taxon>
        <taxon>Arthropoda</taxon>
        <taxon>Crustacea</taxon>
        <taxon>Multicrustacea</taxon>
        <taxon>Malacostraca</taxon>
        <taxon>Eumalacostraca</taxon>
        <taxon>Eucarida</taxon>
        <taxon>Decapoda</taxon>
        <taxon>Pleocyemata</taxon>
        <taxon>Brachyura</taxon>
        <taxon>Eubrachyura</taxon>
        <taxon>Portunoidea</taxon>
        <taxon>Portunidae</taxon>
        <taxon>Portuninae</taxon>
        <taxon>Portunus</taxon>
    </lineage>
</organism>
<reference evidence="1 2" key="1">
    <citation type="submission" date="2019-05" db="EMBL/GenBank/DDBJ databases">
        <title>Another draft genome of Portunus trituberculatus and its Hox gene families provides insights of decapod evolution.</title>
        <authorList>
            <person name="Jeong J.-H."/>
            <person name="Song I."/>
            <person name="Kim S."/>
            <person name="Choi T."/>
            <person name="Kim D."/>
            <person name="Ryu S."/>
            <person name="Kim W."/>
        </authorList>
    </citation>
    <scope>NUCLEOTIDE SEQUENCE [LARGE SCALE GENOMIC DNA]</scope>
    <source>
        <tissue evidence="1">Muscle</tissue>
    </source>
</reference>
<name>A0A5B7KA48_PORTR</name>
<proteinExistence type="predicted"/>
<keyword evidence="2" id="KW-1185">Reference proteome</keyword>
<dbReference type="EMBL" id="VSRR010136231">
    <property type="protein sequence ID" value="MPD03467.1"/>
    <property type="molecule type" value="Genomic_DNA"/>
</dbReference>
<protein>
    <submittedName>
        <fullName evidence="1">Uncharacterized protein</fullName>
    </submittedName>
</protein>
<evidence type="ECO:0000313" key="1">
    <source>
        <dbReference type="EMBL" id="MPD03467.1"/>
    </source>
</evidence>
<gene>
    <name evidence="1" type="ORF">E2C01_099107</name>
</gene>
<accession>A0A5B7KA48</accession>
<evidence type="ECO:0000313" key="2">
    <source>
        <dbReference type="Proteomes" id="UP000324222"/>
    </source>
</evidence>